<evidence type="ECO:0000259" key="4">
    <source>
        <dbReference type="PROSITE" id="PS51934"/>
    </source>
</evidence>
<dbReference type="PROSITE" id="PS51934">
    <property type="entry name" value="LRAT"/>
    <property type="match status" value="1"/>
</dbReference>
<evidence type="ECO:0000256" key="1">
    <source>
        <dbReference type="ARBA" id="ARBA00022679"/>
    </source>
</evidence>
<evidence type="ECO:0000313" key="5">
    <source>
        <dbReference type="EMBL" id="AOY77396.1"/>
    </source>
</evidence>
<dbReference type="GO" id="GO:0008970">
    <property type="term" value="F:phospholipase A1 activity"/>
    <property type="evidence" value="ECO:0007669"/>
    <property type="project" value="TreeGrafter"/>
</dbReference>
<dbReference type="RefSeq" id="WP_070970784.1">
    <property type="nucleotide sequence ID" value="NZ_CP017603.1"/>
</dbReference>
<dbReference type="Gene3D" id="3.90.1720.10">
    <property type="entry name" value="endopeptidase domain like (from Nostoc punctiforme)"/>
    <property type="match status" value="1"/>
</dbReference>
<dbReference type="InterPro" id="IPR007053">
    <property type="entry name" value="LRAT_dom"/>
</dbReference>
<evidence type="ECO:0000256" key="3">
    <source>
        <dbReference type="ARBA" id="ARBA00023098"/>
    </source>
</evidence>
<dbReference type="GO" id="GO:0004623">
    <property type="term" value="F:phospholipase A2 activity"/>
    <property type="evidence" value="ECO:0007669"/>
    <property type="project" value="TreeGrafter"/>
</dbReference>
<evidence type="ECO:0000313" key="7">
    <source>
        <dbReference type="Proteomes" id="UP000177894"/>
    </source>
</evidence>
<dbReference type="KEGG" id="cfm:BJL90_16980"/>
<dbReference type="EMBL" id="CP020559">
    <property type="protein sequence ID" value="ARE87947.1"/>
    <property type="molecule type" value="Genomic_DNA"/>
</dbReference>
<organism evidence="6 8">
    <name type="scientific">Clostridium formicaceticum</name>
    <dbReference type="NCBI Taxonomy" id="1497"/>
    <lineage>
        <taxon>Bacteria</taxon>
        <taxon>Bacillati</taxon>
        <taxon>Bacillota</taxon>
        <taxon>Clostridia</taxon>
        <taxon>Eubacteriales</taxon>
        <taxon>Clostridiaceae</taxon>
        <taxon>Clostridium</taxon>
    </lineage>
</organism>
<dbReference type="GO" id="GO:0005737">
    <property type="term" value="C:cytoplasm"/>
    <property type="evidence" value="ECO:0007669"/>
    <property type="project" value="TreeGrafter"/>
</dbReference>
<dbReference type="InterPro" id="IPR051496">
    <property type="entry name" value="H-rev107_PLA/AT"/>
</dbReference>
<evidence type="ECO:0000256" key="2">
    <source>
        <dbReference type="ARBA" id="ARBA00022801"/>
    </source>
</evidence>
<keyword evidence="1" id="KW-0808">Transferase</keyword>
<dbReference type="PANTHER" id="PTHR13943">
    <property type="entry name" value="HRAS-LIKE SUPPRESSOR - RELATED"/>
    <property type="match status" value="1"/>
</dbReference>
<dbReference type="Proteomes" id="UP000192478">
    <property type="component" value="Chromosome"/>
</dbReference>
<evidence type="ECO:0000313" key="6">
    <source>
        <dbReference type="EMBL" id="ARE87947.1"/>
    </source>
</evidence>
<reference evidence="5 7" key="1">
    <citation type="submission" date="2016-10" db="EMBL/GenBank/DDBJ databases">
        <title>Complete Genome Sequence of Acetogen Clostridium formicoaceticum ATCC 27076.</title>
        <authorList>
            <person name="Bao T."/>
            <person name="Cheng C."/>
            <person name="Zhao J."/>
            <person name="Yang S.-T."/>
            <person name="Wang J."/>
            <person name="Wang M."/>
        </authorList>
    </citation>
    <scope>NUCLEOTIDE SEQUENCE [LARGE SCALE GENOMIC DNA]</scope>
    <source>
        <strain evidence="5 7">ATCC 27076</strain>
    </source>
</reference>
<dbReference type="Proteomes" id="UP000177894">
    <property type="component" value="Chromosome"/>
</dbReference>
<sequence>MAKGDHIVVERPHGWVAAGMLHHGIDLGDNTVVHFTGATSQTAKVIRTNIRTFAKNGSIKVVDYEEIRNSFSYMYKRYKFRKLLDEYCSMENRDPDEVVRFSLENLGRTGGGYHPASNNCEHFATLMRKGMPFSLQVENAVDNIDSSLHPIGNFVSQIVMELLRFKTNPYQHQPKDGVNYLGSIYEHNGLYYHECYEKPFFIPPRWFVSVSSEQWEEIDQKSVPYPLREINTLFE</sequence>
<name>A0AAC9RLV4_9CLOT</name>
<dbReference type="Pfam" id="PF04970">
    <property type="entry name" value="LRAT"/>
    <property type="match status" value="1"/>
</dbReference>
<evidence type="ECO:0000313" key="8">
    <source>
        <dbReference type="Proteomes" id="UP000192478"/>
    </source>
</evidence>
<protein>
    <submittedName>
        <fullName evidence="6">NC domain protein</fullName>
    </submittedName>
</protein>
<proteinExistence type="predicted"/>
<dbReference type="GO" id="GO:0016410">
    <property type="term" value="F:N-acyltransferase activity"/>
    <property type="evidence" value="ECO:0007669"/>
    <property type="project" value="TreeGrafter"/>
</dbReference>
<dbReference type="EMBL" id="CP017603">
    <property type="protein sequence ID" value="AOY77396.1"/>
    <property type="molecule type" value="Genomic_DNA"/>
</dbReference>
<keyword evidence="7" id="KW-1185">Reference proteome</keyword>
<feature type="domain" description="LRAT" evidence="4">
    <location>
        <begin position="12"/>
        <end position="136"/>
    </location>
</feature>
<gene>
    <name evidence="5" type="ORF">BJL90_16980</name>
    <name evidence="6" type="ORF">CLFO_23470</name>
</gene>
<accession>A0AAC9RLV4</accession>
<dbReference type="AlphaFoldDB" id="A0AAC9RLV4"/>
<keyword evidence="2" id="KW-0378">Hydrolase</keyword>
<reference evidence="6 8" key="2">
    <citation type="submission" date="2017-03" db="EMBL/GenBank/DDBJ databases">
        <title>Complete sequence of Clostridium formicaceticum DSM 92.</title>
        <authorList>
            <person name="Poehlein A."/>
            <person name="Karl M."/>
            <person name="Bengelsdorf F.R."/>
            <person name="Duerre P."/>
            <person name="Daniel R."/>
        </authorList>
    </citation>
    <scope>NUCLEOTIDE SEQUENCE [LARGE SCALE GENOMIC DNA]</scope>
    <source>
        <strain evidence="6 8">DSM 92</strain>
    </source>
</reference>
<dbReference type="GO" id="GO:0070292">
    <property type="term" value="P:N-acylphosphatidylethanolamine metabolic process"/>
    <property type="evidence" value="ECO:0007669"/>
    <property type="project" value="TreeGrafter"/>
</dbReference>
<dbReference type="PANTHER" id="PTHR13943:SF31">
    <property type="entry name" value="PHOSPHOLIPASE A AND ACYLTRANSFERASE 3"/>
    <property type="match status" value="1"/>
</dbReference>
<keyword evidence="3" id="KW-0443">Lipid metabolism</keyword>